<dbReference type="InterPro" id="IPR050476">
    <property type="entry name" value="Insect_CytP450_Detox"/>
</dbReference>
<evidence type="ECO:0000256" key="3">
    <source>
        <dbReference type="ARBA" id="ARBA00004586"/>
    </source>
</evidence>
<dbReference type="GO" id="GO:0005789">
    <property type="term" value="C:endoplasmic reticulum membrane"/>
    <property type="evidence" value="ECO:0007669"/>
    <property type="project" value="UniProtKB-SubCell"/>
</dbReference>
<evidence type="ECO:0000256" key="5">
    <source>
        <dbReference type="ARBA" id="ARBA00022617"/>
    </source>
</evidence>
<evidence type="ECO:0000256" key="12">
    <source>
        <dbReference type="ARBA" id="ARBA00023136"/>
    </source>
</evidence>
<dbReference type="EMBL" id="BLKM01003841">
    <property type="protein sequence ID" value="GFG29867.1"/>
    <property type="molecule type" value="Genomic_DNA"/>
</dbReference>
<name>A0A6L2PIH6_COPFO</name>
<keyword evidence="8" id="KW-0492">Microsome</keyword>
<dbReference type="GO" id="GO:0004497">
    <property type="term" value="F:monooxygenase activity"/>
    <property type="evidence" value="ECO:0007669"/>
    <property type="project" value="UniProtKB-KW"/>
</dbReference>
<evidence type="ECO:0000313" key="13">
    <source>
        <dbReference type="EMBL" id="GFG29867.1"/>
    </source>
</evidence>
<dbReference type="InParanoid" id="A0A6L2PIH6"/>
<keyword evidence="14" id="KW-1185">Reference proteome</keyword>
<dbReference type="GO" id="GO:0005506">
    <property type="term" value="F:iron ion binding"/>
    <property type="evidence" value="ECO:0007669"/>
    <property type="project" value="InterPro"/>
</dbReference>
<dbReference type="SUPFAM" id="SSF48264">
    <property type="entry name" value="Cytochrome P450"/>
    <property type="match status" value="1"/>
</dbReference>
<evidence type="ECO:0000256" key="11">
    <source>
        <dbReference type="ARBA" id="ARBA00023033"/>
    </source>
</evidence>
<keyword evidence="12" id="KW-0472">Membrane</keyword>
<protein>
    <recommendedName>
        <fullName evidence="15">Cytochrome P450</fullName>
    </recommendedName>
</protein>
<dbReference type="PANTHER" id="PTHR24292">
    <property type="entry name" value="CYTOCHROME P450"/>
    <property type="match status" value="1"/>
</dbReference>
<dbReference type="OrthoDB" id="2789670at2759"/>
<evidence type="ECO:0000256" key="6">
    <source>
        <dbReference type="ARBA" id="ARBA00022723"/>
    </source>
</evidence>
<comment type="subcellular location">
    <subcellularLocation>
        <location evidence="3">Endoplasmic reticulum membrane</location>
    </subcellularLocation>
    <subcellularLocation>
        <location evidence="2">Microsome membrane</location>
    </subcellularLocation>
</comment>
<evidence type="ECO:0000256" key="9">
    <source>
        <dbReference type="ARBA" id="ARBA00023002"/>
    </source>
</evidence>
<organism evidence="13 14">
    <name type="scientific">Coptotermes formosanus</name>
    <name type="common">Formosan subterranean termite</name>
    <dbReference type="NCBI Taxonomy" id="36987"/>
    <lineage>
        <taxon>Eukaryota</taxon>
        <taxon>Metazoa</taxon>
        <taxon>Ecdysozoa</taxon>
        <taxon>Arthropoda</taxon>
        <taxon>Hexapoda</taxon>
        <taxon>Insecta</taxon>
        <taxon>Pterygota</taxon>
        <taxon>Neoptera</taxon>
        <taxon>Polyneoptera</taxon>
        <taxon>Dictyoptera</taxon>
        <taxon>Blattodea</taxon>
        <taxon>Blattoidea</taxon>
        <taxon>Termitoidae</taxon>
        <taxon>Rhinotermitidae</taxon>
        <taxon>Coptotermes</taxon>
    </lineage>
</organism>
<evidence type="ECO:0000256" key="8">
    <source>
        <dbReference type="ARBA" id="ARBA00022848"/>
    </source>
</evidence>
<dbReference type="GO" id="GO:0020037">
    <property type="term" value="F:heme binding"/>
    <property type="evidence" value="ECO:0007669"/>
    <property type="project" value="InterPro"/>
</dbReference>
<gene>
    <name evidence="13" type="ORF">Cfor_01701</name>
</gene>
<dbReference type="AlphaFoldDB" id="A0A6L2PIH6"/>
<keyword evidence="11" id="KW-0503">Monooxygenase</keyword>
<sequence length="79" mass="9121">AVFLRKTIRHVQEDFYKKLDGKKYGGIYAFSPPIFIARDPDIIKNILVRDSPSFHDCGFFSDEEMKPLTGHLFLTSGKR</sequence>
<proteinExistence type="inferred from homology"/>
<comment type="caution">
    <text evidence="13">The sequence shown here is derived from an EMBL/GenBank/DDBJ whole genome shotgun (WGS) entry which is preliminary data.</text>
</comment>
<evidence type="ECO:0000256" key="4">
    <source>
        <dbReference type="ARBA" id="ARBA00010617"/>
    </source>
</evidence>
<dbReference type="PANTHER" id="PTHR24292:SF54">
    <property type="entry name" value="CYP9F3-RELATED"/>
    <property type="match status" value="1"/>
</dbReference>
<comment type="similarity">
    <text evidence="4">Belongs to the cytochrome P450 family.</text>
</comment>
<keyword evidence="9" id="KW-0560">Oxidoreductase</keyword>
<feature type="non-terminal residue" evidence="13">
    <location>
        <position position="1"/>
    </location>
</feature>
<accession>A0A6L2PIH6</accession>
<evidence type="ECO:0000256" key="10">
    <source>
        <dbReference type="ARBA" id="ARBA00023004"/>
    </source>
</evidence>
<dbReference type="GO" id="GO:0016705">
    <property type="term" value="F:oxidoreductase activity, acting on paired donors, with incorporation or reduction of molecular oxygen"/>
    <property type="evidence" value="ECO:0007669"/>
    <property type="project" value="InterPro"/>
</dbReference>
<evidence type="ECO:0000256" key="2">
    <source>
        <dbReference type="ARBA" id="ARBA00004524"/>
    </source>
</evidence>
<reference evidence="14" key="1">
    <citation type="submission" date="2020-01" db="EMBL/GenBank/DDBJ databases">
        <title>Draft genome sequence of the Termite Coptotermes fromosanus.</title>
        <authorList>
            <person name="Itakura S."/>
            <person name="Yosikawa Y."/>
            <person name="Umezawa K."/>
        </authorList>
    </citation>
    <scope>NUCLEOTIDE SEQUENCE [LARGE SCALE GENOMIC DNA]</scope>
</reference>
<evidence type="ECO:0008006" key="15">
    <source>
        <dbReference type="Google" id="ProtNLM"/>
    </source>
</evidence>
<comment type="cofactor">
    <cofactor evidence="1">
        <name>heme</name>
        <dbReference type="ChEBI" id="CHEBI:30413"/>
    </cofactor>
</comment>
<keyword evidence="5" id="KW-0349">Heme</keyword>
<dbReference type="Proteomes" id="UP000502823">
    <property type="component" value="Unassembled WGS sequence"/>
</dbReference>
<keyword evidence="6" id="KW-0479">Metal-binding</keyword>
<evidence type="ECO:0000256" key="7">
    <source>
        <dbReference type="ARBA" id="ARBA00022824"/>
    </source>
</evidence>
<dbReference type="InterPro" id="IPR036396">
    <property type="entry name" value="Cyt_P450_sf"/>
</dbReference>
<evidence type="ECO:0000313" key="14">
    <source>
        <dbReference type="Proteomes" id="UP000502823"/>
    </source>
</evidence>
<keyword evidence="10" id="KW-0408">Iron</keyword>
<evidence type="ECO:0000256" key="1">
    <source>
        <dbReference type="ARBA" id="ARBA00001971"/>
    </source>
</evidence>
<keyword evidence="7" id="KW-0256">Endoplasmic reticulum</keyword>